<dbReference type="Pfam" id="PF00990">
    <property type="entry name" value="GGDEF"/>
    <property type="match status" value="1"/>
</dbReference>
<dbReference type="NCBIfam" id="TIGR00254">
    <property type="entry name" value="GGDEF"/>
    <property type="match status" value="1"/>
</dbReference>
<dbReference type="PANTHER" id="PTHR45138:SF9">
    <property type="entry name" value="DIGUANYLATE CYCLASE DGCM-RELATED"/>
    <property type="match status" value="1"/>
</dbReference>
<feature type="transmembrane region" description="Helical" evidence="4">
    <location>
        <begin position="45"/>
        <end position="66"/>
    </location>
</feature>
<dbReference type="InterPro" id="IPR043128">
    <property type="entry name" value="Rev_trsase/Diguanyl_cyclase"/>
</dbReference>
<gene>
    <name evidence="6" type="ORF">KDW96_18495</name>
</gene>
<evidence type="ECO:0000256" key="4">
    <source>
        <dbReference type="SAM" id="Phobius"/>
    </source>
</evidence>
<dbReference type="PANTHER" id="PTHR45138">
    <property type="entry name" value="REGULATORY COMPONENTS OF SENSORY TRANSDUCTION SYSTEM"/>
    <property type="match status" value="1"/>
</dbReference>
<evidence type="ECO:0000259" key="5">
    <source>
        <dbReference type="PROSITE" id="PS50887"/>
    </source>
</evidence>
<keyword evidence="6" id="KW-0548">Nucleotidyltransferase</keyword>
<dbReference type="Proteomes" id="UP001059672">
    <property type="component" value="Chromosome"/>
</dbReference>
<dbReference type="PROSITE" id="PS50887">
    <property type="entry name" value="GGDEF"/>
    <property type="match status" value="1"/>
</dbReference>
<keyword evidence="4" id="KW-1133">Transmembrane helix</keyword>
<protein>
    <recommendedName>
        <fullName evidence="1">diguanylate cyclase</fullName>
        <ecNumber evidence="1">2.7.7.65</ecNumber>
    </recommendedName>
</protein>
<feature type="transmembrane region" description="Helical" evidence="4">
    <location>
        <begin position="128"/>
        <end position="148"/>
    </location>
</feature>
<keyword evidence="4" id="KW-0812">Transmembrane</keyword>
<keyword evidence="7" id="KW-1185">Reference proteome</keyword>
<name>A0ABY5H4Y1_9PSED</name>
<dbReference type="EMBL" id="CP073346">
    <property type="protein sequence ID" value="UTW07134.1"/>
    <property type="molecule type" value="Genomic_DNA"/>
</dbReference>
<accession>A0ABY5H4Y1</accession>
<dbReference type="CDD" id="cd01949">
    <property type="entry name" value="GGDEF"/>
    <property type="match status" value="1"/>
</dbReference>
<evidence type="ECO:0000313" key="7">
    <source>
        <dbReference type="Proteomes" id="UP001059672"/>
    </source>
</evidence>
<dbReference type="InterPro" id="IPR050469">
    <property type="entry name" value="Diguanylate_Cyclase"/>
</dbReference>
<feature type="domain" description="GGDEF" evidence="5">
    <location>
        <begin position="256"/>
        <end position="385"/>
    </location>
</feature>
<evidence type="ECO:0000256" key="2">
    <source>
        <dbReference type="ARBA" id="ARBA00034247"/>
    </source>
</evidence>
<dbReference type="Gene3D" id="3.30.70.270">
    <property type="match status" value="1"/>
</dbReference>
<organism evidence="6 7">
    <name type="scientific">Pseudomonas benzenivorans</name>
    <dbReference type="NCBI Taxonomy" id="556533"/>
    <lineage>
        <taxon>Bacteria</taxon>
        <taxon>Pseudomonadati</taxon>
        <taxon>Pseudomonadota</taxon>
        <taxon>Gammaproteobacteria</taxon>
        <taxon>Pseudomonadales</taxon>
        <taxon>Pseudomonadaceae</taxon>
        <taxon>Pseudomonas</taxon>
    </lineage>
</organism>
<dbReference type="EC" id="2.7.7.65" evidence="1"/>
<evidence type="ECO:0000313" key="6">
    <source>
        <dbReference type="EMBL" id="UTW07134.1"/>
    </source>
</evidence>
<evidence type="ECO:0000256" key="3">
    <source>
        <dbReference type="SAM" id="MobiDB-lite"/>
    </source>
</evidence>
<proteinExistence type="predicted"/>
<dbReference type="SUPFAM" id="SSF55073">
    <property type="entry name" value="Nucleotide cyclase"/>
    <property type="match status" value="1"/>
</dbReference>
<reference evidence="6" key="1">
    <citation type="submission" date="2021-04" db="EMBL/GenBank/DDBJ databases">
        <title>Oceanospirillales bacteria with DddD are important DMSP degraders in coastal seawater.</title>
        <authorList>
            <person name="Liu J."/>
        </authorList>
    </citation>
    <scope>NUCLEOTIDE SEQUENCE</scope>
    <source>
        <strain evidence="6">D13-4</strain>
    </source>
</reference>
<dbReference type="RefSeq" id="WP_255837695.1">
    <property type="nucleotide sequence ID" value="NZ_CP073346.1"/>
</dbReference>
<feature type="region of interest" description="Disordered" evidence="3">
    <location>
        <begin position="378"/>
        <end position="398"/>
    </location>
</feature>
<dbReference type="InterPro" id="IPR029787">
    <property type="entry name" value="Nucleotide_cyclase"/>
</dbReference>
<evidence type="ECO:0000256" key="1">
    <source>
        <dbReference type="ARBA" id="ARBA00012528"/>
    </source>
</evidence>
<feature type="compositionally biased region" description="Low complexity" evidence="3">
    <location>
        <begin position="380"/>
        <end position="390"/>
    </location>
</feature>
<feature type="transmembrane region" description="Helical" evidence="4">
    <location>
        <begin position="102"/>
        <end position="122"/>
    </location>
</feature>
<comment type="catalytic activity">
    <reaction evidence="2">
        <text>2 GTP = 3',3'-c-di-GMP + 2 diphosphate</text>
        <dbReference type="Rhea" id="RHEA:24898"/>
        <dbReference type="ChEBI" id="CHEBI:33019"/>
        <dbReference type="ChEBI" id="CHEBI:37565"/>
        <dbReference type="ChEBI" id="CHEBI:58805"/>
        <dbReference type="EC" id="2.7.7.65"/>
    </reaction>
</comment>
<feature type="transmembrane region" description="Helical" evidence="4">
    <location>
        <begin position="181"/>
        <end position="199"/>
    </location>
</feature>
<feature type="transmembrane region" description="Helical" evidence="4">
    <location>
        <begin position="155"/>
        <end position="175"/>
    </location>
</feature>
<dbReference type="GO" id="GO:0052621">
    <property type="term" value="F:diguanylate cyclase activity"/>
    <property type="evidence" value="ECO:0007669"/>
    <property type="project" value="UniProtKB-EC"/>
</dbReference>
<keyword evidence="6" id="KW-0808">Transferase</keyword>
<dbReference type="SMART" id="SM00267">
    <property type="entry name" value="GGDEF"/>
    <property type="match status" value="1"/>
</dbReference>
<feature type="transmembrane region" description="Helical" evidence="4">
    <location>
        <begin position="78"/>
        <end position="97"/>
    </location>
</feature>
<keyword evidence="4" id="KW-0472">Membrane</keyword>
<sequence length="398" mass="43849">MAGLGQRRQQFTEGLKTLWADGRFVGKELSAYAEARMFKQVRDGIMLLGLVALMLLSCGAAFYAWIGLDQPLDQRYVYTFSVLALLALNTIVSSLAVKQTRILYLLAITLLVMSGSAFVLLAHQTGSLNAALLSSVVLLFMVVPLVPWGVREASLVVVLIYLVFTLSTFSVSGRFEEQTLWGLQFLMIGSALITLIVVARNAGVRRQDIESHYLLEQSRQEMELLSFKDPLTGAWNRRFLEHNFAQLLEDLRRRGEPCHLALLDLDDFKGLNDSCGHQAGDLALQRLVRVLQEQLDPTALVIRLGGDEFLLLLAAADPQALLAGCAEALLRDPLLRRQPSMRPVRFSVGLSALVGSGECNLEQAYRTADQALYSAKRNRTAPAAARPQRPLSGPGALL</sequence>
<dbReference type="InterPro" id="IPR000160">
    <property type="entry name" value="GGDEF_dom"/>
</dbReference>